<comment type="caution">
    <text evidence="2">The sequence shown here is derived from an EMBL/GenBank/DDBJ whole genome shotgun (WGS) entry which is preliminary data.</text>
</comment>
<reference evidence="2 3" key="1">
    <citation type="submission" date="2023-12" db="EMBL/GenBank/DDBJ databases">
        <title>novel species in genus Nocarida.</title>
        <authorList>
            <person name="Li Z."/>
        </authorList>
    </citation>
    <scope>NUCLEOTIDE SEQUENCE [LARGE SCALE GENOMIC DNA]</scope>
    <source>
        <strain evidence="2 3">CDC186</strain>
    </source>
</reference>
<dbReference type="InterPro" id="IPR052526">
    <property type="entry name" value="HTH-type_Bedaq_tolerance"/>
</dbReference>
<protein>
    <submittedName>
        <fullName evidence="2">MarR family transcriptional regulator</fullName>
    </submittedName>
</protein>
<accession>A0ABU6AZJ8</accession>
<dbReference type="Proteomes" id="UP001348098">
    <property type="component" value="Unassembled WGS sequence"/>
</dbReference>
<dbReference type="InterPro" id="IPR036390">
    <property type="entry name" value="WH_DNA-bd_sf"/>
</dbReference>
<evidence type="ECO:0000259" key="1">
    <source>
        <dbReference type="PROSITE" id="PS50995"/>
    </source>
</evidence>
<dbReference type="InterPro" id="IPR000835">
    <property type="entry name" value="HTH_MarR-typ"/>
</dbReference>
<proteinExistence type="predicted"/>
<feature type="domain" description="HTH marR-type" evidence="1">
    <location>
        <begin position="7"/>
        <end position="139"/>
    </location>
</feature>
<dbReference type="RefSeq" id="WP_195081520.1">
    <property type="nucleotide sequence ID" value="NZ_JAYESH010000007.1"/>
</dbReference>
<dbReference type="PANTHER" id="PTHR39515:SF2">
    <property type="entry name" value="HTH-TYPE TRANSCRIPTIONAL REGULATOR RV0880"/>
    <property type="match status" value="1"/>
</dbReference>
<name>A0ABU6AZJ8_9NOCA</name>
<dbReference type="InterPro" id="IPR036388">
    <property type="entry name" value="WH-like_DNA-bd_sf"/>
</dbReference>
<keyword evidence="3" id="KW-1185">Reference proteome</keyword>
<dbReference type="Gene3D" id="1.10.10.10">
    <property type="entry name" value="Winged helix-like DNA-binding domain superfamily/Winged helix DNA-binding domain"/>
    <property type="match status" value="1"/>
</dbReference>
<gene>
    <name evidence="2" type="ORF">U3653_22490</name>
</gene>
<sequence>MSRESDLRELDAALRELSRAVHRAAERLTRVEPLTQAQAEVLRVIVHEPGTVPGRLAAVTGMQPSNVSTVLRHLTELGLIERETDPADRRSSRILPTSKAIENAARIDAARTQLVVDALSTVDEDEVDALLAAVPALRALASALHNSG</sequence>
<dbReference type="SUPFAM" id="SSF46785">
    <property type="entry name" value="Winged helix' DNA-binding domain"/>
    <property type="match status" value="1"/>
</dbReference>
<organism evidence="2 3">
    <name type="scientific">Nocardia implantans</name>
    <dbReference type="NCBI Taxonomy" id="3108168"/>
    <lineage>
        <taxon>Bacteria</taxon>
        <taxon>Bacillati</taxon>
        <taxon>Actinomycetota</taxon>
        <taxon>Actinomycetes</taxon>
        <taxon>Mycobacteriales</taxon>
        <taxon>Nocardiaceae</taxon>
        <taxon>Nocardia</taxon>
    </lineage>
</organism>
<dbReference type="SMART" id="SM00347">
    <property type="entry name" value="HTH_MARR"/>
    <property type="match status" value="1"/>
</dbReference>
<dbReference type="PANTHER" id="PTHR39515">
    <property type="entry name" value="CONSERVED PROTEIN"/>
    <property type="match status" value="1"/>
</dbReference>
<dbReference type="EMBL" id="JAYKYQ010000009">
    <property type="protein sequence ID" value="MEB3512809.1"/>
    <property type="molecule type" value="Genomic_DNA"/>
</dbReference>
<dbReference type="PROSITE" id="PS50995">
    <property type="entry name" value="HTH_MARR_2"/>
    <property type="match status" value="1"/>
</dbReference>
<evidence type="ECO:0000313" key="3">
    <source>
        <dbReference type="Proteomes" id="UP001348098"/>
    </source>
</evidence>
<evidence type="ECO:0000313" key="2">
    <source>
        <dbReference type="EMBL" id="MEB3512809.1"/>
    </source>
</evidence>
<dbReference type="Pfam" id="PF12802">
    <property type="entry name" value="MarR_2"/>
    <property type="match status" value="1"/>
</dbReference>